<protein>
    <submittedName>
        <fullName evidence="3">Uncharacterized protein</fullName>
    </submittedName>
</protein>
<reference evidence="4" key="1">
    <citation type="submission" date="2015-09" db="EMBL/GenBank/DDBJ databases">
        <authorList>
            <person name="Sai Rama Sridatta P."/>
        </authorList>
    </citation>
    <scope>NUCLEOTIDE SEQUENCE [LARGE SCALE GENOMIC DNA]</scope>
</reference>
<evidence type="ECO:0000313" key="4">
    <source>
        <dbReference type="Proteomes" id="UP000314980"/>
    </source>
</evidence>
<feature type="chain" id="PRO_5021306330" evidence="2">
    <location>
        <begin position="20"/>
        <end position="53"/>
    </location>
</feature>
<dbReference type="InParanoid" id="A0A4W6CPM7"/>
<evidence type="ECO:0000256" key="1">
    <source>
        <dbReference type="SAM" id="MobiDB-lite"/>
    </source>
</evidence>
<reference evidence="3" key="2">
    <citation type="submission" date="2025-08" db="UniProtKB">
        <authorList>
            <consortium name="Ensembl"/>
        </authorList>
    </citation>
    <scope>IDENTIFICATION</scope>
</reference>
<reference evidence="3" key="3">
    <citation type="submission" date="2025-09" db="UniProtKB">
        <authorList>
            <consortium name="Ensembl"/>
        </authorList>
    </citation>
    <scope>IDENTIFICATION</scope>
</reference>
<evidence type="ECO:0000256" key="2">
    <source>
        <dbReference type="SAM" id="SignalP"/>
    </source>
</evidence>
<keyword evidence="4" id="KW-1185">Reference proteome</keyword>
<evidence type="ECO:0000313" key="3">
    <source>
        <dbReference type="Ensembl" id="ENSLCAP00010014213.1"/>
    </source>
</evidence>
<sequence length="53" mass="6084">MFSCCSDSFTLLFFLIAHSALHFWSHLCLAPTSRPSSHRTKSSVHRQFSNSLR</sequence>
<dbReference type="Proteomes" id="UP000314980">
    <property type="component" value="Unassembled WGS sequence"/>
</dbReference>
<name>A0A4W6CPM7_LATCA</name>
<organism evidence="3 4">
    <name type="scientific">Lates calcarifer</name>
    <name type="common">Barramundi</name>
    <name type="synonym">Holocentrus calcarifer</name>
    <dbReference type="NCBI Taxonomy" id="8187"/>
    <lineage>
        <taxon>Eukaryota</taxon>
        <taxon>Metazoa</taxon>
        <taxon>Chordata</taxon>
        <taxon>Craniata</taxon>
        <taxon>Vertebrata</taxon>
        <taxon>Euteleostomi</taxon>
        <taxon>Actinopterygii</taxon>
        <taxon>Neopterygii</taxon>
        <taxon>Teleostei</taxon>
        <taxon>Neoteleostei</taxon>
        <taxon>Acanthomorphata</taxon>
        <taxon>Carangaria</taxon>
        <taxon>Carangaria incertae sedis</taxon>
        <taxon>Centropomidae</taxon>
        <taxon>Lates</taxon>
    </lineage>
</organism>
<dbReference type="AlphaFoldDB" id="A0A4W6CPM7"/>
<dbReference type="Ensembl" id="ENSLCAT00010014516.1">
    <property type="protein sequence ID" value="ENSLCAP00010014213.1"/>
    <property type="gene ID" value="ENSLCAG00010006762.1"/>
</dbReference>
<accession>A0A4W6CPM7</accession>
<proteinExistence type="predicted"/>
<feature type="signal peptide" evidence="2">
    <location>
        <begin position="1"/>
        <end position="19"/>
    </location>
</feature>
<feature type="region of interest" description="Disordered" evidence="1">
    <location>
        <begin position="32"/>
        <end position="53"/>
    </location>
</feature>
<keyword evidence="2" id="KW-0732">Signal</keyword>